<feature type="compositionally biased region" description="Low complexity" evidence="1">
    <location>
        <begin position="71"/>
        <end position="86"/>
    </location>
</feature>
<proteinExistence type="predicted"/>
<dbReference type="Pfam" id="PF10253">
    <property type="entry name" value="PRCC"/>
    <property type="match status" value="1"/>
</dbReference>
<evidence type="ECO:0000313" key="3">
    <source>
        <dbReference type="Proteomes" id="UP000324022"/>
    </source>
</evidence>
<dbReference type="Proteomes" id="UP000324022">
    <property type="component" value="Unassembled WGS sequence"/>
</dbReference>
<sequence>MSGLASLAGYGSDSDDDIAPSVSSNVAPTSSTAVPTPPTAAASKPSTSKLGSMLPSPKSGLASKLPPPSSPSTSSIPSKPSGSGLSLPPPTASTKRKVIKVDSLQSFKDSEDGQDSDEDGPASSESKRPRLGSNMVGKAATKHSLFGMLPAPKRKDDEVLAERRKEAEARKAARAVEESDAPALTEAPLRIVENVTRSTSPEESGGVSASPEATSSKAKGKNNDAFRAMLGLKPAAKKPSAPAPAPPPAPTTASLSASQTPASKPVQPSQASAVLDATANSKASPSSSKVDSAPVDFFSLGPTRASTSAASLSHTSSLSISAAPIIDHPEPPQSIGEADSQEDASEYPGWQLDPDGSWVPVTPEAQAQLLAYQQSLSDAPTTTVTTSSRGSSSLDGTRDLLAAGLTPDDILAFDASTAAREAYLQGNGDAADSDKYAAAAEFAAGNREVQQRKPGMLKGLRKGQLSSLVSLASENRAKLEERWQRGRDAQARRSNQYGW</sequence>
<feature type="compositionally biased region" description="Basic and acidic residues" evidence="1">
    <location>
        <begin position="153"/>
        <end position="177"/>
    </location>
</feature>
<keyword evidence="3" id="KW-1185">Reference proteome</keyword>
<organism evidence="2 3">
    <name type="scientific">Ustilago trichophora</name>
    <dbReference type="NCBI Taxonomy" id="86804"/>
    <lineage>
        <taxon>Eukaryota</taxon>
        <taxon>Fungi</taxon>
        <taxon>Dikarya</taxon>
        <taxon>Basidiomycota</taxon>
        <taxon>Ustilaginomycotina</taxon>
        <taxon>Ustilaginomycetes</taxon>
        <taxon>Ustilaginales</taxon>
        <taxon>Ustilaginaceae</taxon>
        <taxon>Ustilago</taxon>
    </lineage>
</organism>
<feature type="compositionally biased region" description="Low complexity" evidence="1">
    <location>
        <begin position="281"/>
        <end position="296"/>
    </location>
</feature>
<feature type="compositionally biased region" description="Low complexity" evidence="1">
    <location>
        <begin position="305"/>
        <end position="323"/>
    </location>
</feature>
<accession>A0A5C3EM88</accession>
<feature type="compositionally biased region" description="Low complexity" evidence="1">
    <location>
        <begin position="377"/>
        <end position="395"/>
    </location>
</feature>
<feature type="region of interest" description="Disordered" evidence="1">
    <location>
        <begin position="1"/>
        <end position="360"/>
    </location>
</feature>
<name>A0A5C3EM88_9BASI</name>
<feature type="compositionally biased region" description="Pro residues" evidence="1">
    <location>
        <begin position="241"/>
        <end position="250"/>
    </location>
</feature>
<dbReference type="InterPro" id="IPR018800">
    <property type="entry name" value="PRCC"/>
</dbReference>
<feature type="region of interest" description="Disordered" evidence="1">
    <location>
        <begin position="377"/>
        <end position="399"/>
    </location>
</feature>
<feature type="compositionally biased region" description="Low complexity" evidence="1">
    <location>
        <begin position="251"/>
        <end position="263"/>
    </location>
</feature>
<dbReference type="EMBL" id="OOIN01000034">
    <property type="protein sequence ID" value="SPO30611.1"/>
    <property type="molecule type" value="Genomic_DNA"/>
</dbReference>
<protein>
    <submittedName>
        <fullName evidence="2">Uncharacterized protein</fullName>
    </submittedName>
</protein>
<evidence type="ECO:0000256" key="1">
    <source>
        <dbReference type="SAM" id="MobiDB-lite"/>
    </source>
</evidence>
<dbReference type="AlphaFoldDB" id="A0A5C3EM88"/>
<dbReference type="OrthoDB" id="2555634at2759"/>
<evidence type="ECO:0000313" key="2">
    <source>
        <dbReference type="EMBL" id="SPO30611.1"/>
    </source>
</evidence>
<gene>
    <name evidence="2" type="ORF">UTRI_05228</name>
</gene>
<reference evidence="2 3" key="1">
    <citation type="submission" date="2018-03" db="EMBL/GenBank/DDBJ databases">
        <authorList>
            <person name="Guldener U."/>
        </authorList>
    </citation>
    <scope>NUCLEOTIDE SEQUENCE [LARGE SCALE GENOMIC DNA]</scope>
    <source>
        <strain evidence="2 3">NBRC100155</strain>
    </source>
</reference>
<feature type="compositionally biased region" description="Low complexity" evidence="1">
    <location>
        <begin position="26"/>
        <end position="64"/>
    </location>
</feature>